<reference evidence="1" key="1">
    <citation type="submission" date="2022-09" db="EMBL/GenBank/DDBJ databases">
        <title>Interaction between co-microsymbionts with complementary sets of symbiotic genes in legume-rhizobium systems.</title>
        <authorList>
            <person name="Safronova V."/>
            <person name="Sazanova A."/>
            <person name="Afonin A."/>
            <person name="Chirak E."/>
        </authorList>
    </citation>
    <scope>NUCLEOTIDE SEQUENCE</scope>
    <source>
        <strain evidence="1">A18/3m</strain>
    </source>
</reference>
<name>A0ACD4D6T5_9HYPH</name>
<organism evidence="1 2">
    <name type="scientific">Phyllobacterium zundukense</name>
    <dbReference type="NCBI Taxonomy" id="1867719"/>
    <lineage>
        <taxon>Bacteria</taxon>
        <taxon>Pseudomonadati</taxon>
        <taxon>Pseudomonadota</taxon>
        <taxon>Alphaproteobacteria</taxon>
        <taxon>Hyphomicrobiales</taxon>
        <taxon>Phyllobacteriaceae</taxon>
        <taxon>Phyllobacterium</taxon>
    </lineage>
</organism>
<sequence>MSARSLSLVVIGFTATLLFGCNEAKGIYTLYRSSMVGDGMGIHVATFDAADGDAYNRENCDIATHLFAEQPGVQVKYWCEKGPFHK</sequence>
<proteinExistence type="predicted"/>
<accession>A0ACD4D6T5</accession>
<protein>
    <submittedName>
        <fullName evidence="1">Uncharacterized protein</fullName>
    </submittedName>
</protein>
<dbReference type="EMBL" id="CP104973">
    <property type="protein sequence ID" value="UXN61557.1"/>
    <property type="molecule type" value="Genomic_DNA"/>
</dbReference>
<keyword evidence="2" id="KW-1185">Reference proteome</keyword>
<gene>
    <name evidence="1" type="ORF">N8E88_15980</name>
</gene>
<dbReference type="Proteomes" id="UP001061991">
    <property type="component" value="Chromosome"/>
</dbReference>
<evidence type="ECO:0000313" key="2">
    <source>
        <dbReference type="Proteomes" id="UP001061991"/>
    </source>
</evidence>
<evidence type="ECO:0000313" key="1">
    <source>
        <dbReference type="EMBL" id="UXN61557.1"/>
    </source>
</evidence>